<evidence type="ECO:0000313" key="12">
    <source>
        <dbReference type="EMBL" id="CCE78412.1"/>
    </source>
</evidence>
<evidence type="ECO:0000259" key="11">
    <source>
        <dbReference type="PROSITE" id="PS50862"/>
    </source>
</evidence>
<dbReference type="NCBIfam" id="TIGR00414">
    <property type="entry name" value="serS"/>
    <property type="match status" value="1"/>
</dbReference>
<dbReference type="PRINTS" id="PR00981">
    <property type="entry name" value="TRNASYNTHSER"/>
</dbReference>
<evidence type="ECO:0000256" key="2">
    <source>
        <dbReference type="ARBA" id="ARBA00022598"/>
    </source>
</evidence>
<keyword evidence="10" id="KW-0175">Coiled coil</keyword>
<dbReference type="InterPro" id="IPR042103">
    <property type="entry name" value="SerRS_1_N_sf"/>
</dbReference>
<sequence length="470" mass="53487">MSHLIPLYTNRMVNRVIFNRYASTFKSSASLKGATFDMKSIIQDREKYQDSLIRRQVPEKMKDLDFISENRQRQIDVVKAVNALRHERSRLGEIMKQMKQNAPEDVKVQLKKAKQELQKLEKEEEEISREMHRCAEGLPNLLDDSVPADPFQEEVVEFINCSSEKDAEQKTKNLKYGHKDIGEKLNIMDFSTASKVSGTSWYYLIGDGALLEQALIQYGLSKARQKGYSMLSPPTIVRREIIDACGFKPKDQNDEKQIYGLEDEDLSLIGTAEIPLGAYHSNTVFPASQEFPIKYAGCSRAYRAEAGARGADTKGLYRVHEFTKVELFHFAKPEDSRRELDAIKDLQIEIIKELGITAKMINMPTSDLGAPAMKKYDCEAWMPGRGKWGELTSCSNCGDYQARRLGIKYIDPLQNNKQKYMHTLNGTCIAVPRVIVAILEQNYDPDTNTVNIPSPLQKFMDGKDKISMNK</sequence>
<feature type="binding site" evidence="9">
    <location>
        <begin position="390"/>
        <end position="393"/>
    </location>
    <ligand>
        <name>ATP</name>
        <dbReference type="ChEBI" id="CHEBI:30616"/>
    </ligand>
</feature>
<keyword evidence="3" id="KW-0547">Nucleotide-binding</keyword>
<dbReference type="Proteomes" id="UP000005222">
    <property type="component" value="Chromosome C"/>
</dbReference>
<dbReference type="OrthoDB" id="10264585at2759"/>
<evidence type="ECO:0000256" key="1">
    <source>
        <dbReference type="ARBA" id="ARBA00012840"/>
    </source>
</evidence>
<feature type="binding site" evidence="8">
    <location>
        <position position="303"/>
    </location>
    <ligand>
        <name>L-serine</name>
        <dbReference type="ChEBI" id="CHEBI:33384"/>
    </ligand>
</feature>
<dbReference type="PIRSF" id="PIRSF001529">
    <property type="entry name" value="Ser-tRNA-synth_IIa"/>
    <property type="match status" value="1"/>
</dbReference>
<dbReference type="Gene3D" id="1.10.287.40">
    <property type="entry name" value="Serine-tRNA synthetase, tRNA binding domain"/>
    <property type="match status" value="1"/>
</dbReference>
<evidence type="ECO:0000256" key="7">
    <source>
        <dbReference type="ARBA" id="ARBA00034892"/>
    </source>
</evidence>
<proteinExistence type="predicted"/>
<dbReference type="FunCoup" id="G8YQR3">
    <property type="interactions" value="1421"/>
</dbReference>
<evidence type="ECO:0000256" key="8">
    <source>
        <dbReference type="PIRSR" id="PIRSR001529-1"/>
    </source>
</evidence>
<evidence type="ECO:0000256" key="5">
    <source>
        <dbReference type="ARBA" id="ARBA00023146"/>
    </source>
</evidence>
<evidence type="ECO:0000256" key="9">
    <source>
        <dbReference type="PIRSR" id="PIRSR001529-2"/>
    </source>
</evidence>
<dbReference type="GO" id="GO:0006434">
    <property type="term" value="P:seryl-tRNA aminoacylation"/>
    <property type="evidence" value="ECO:0007669"/>
    <property type="project" value="InterPro"/>
</dbReference>
<reference evidence="14" key="2">
    <citation type="journal article" date="2012" name="G3 (Bethesda)">
        <title>Pichia sorbitophila, an interspecies yeast hybrid reveals early steps of genome resolution following polyploidization.</title>
        <authorList>
            <person name="Leh Louis V."/>
            <person name="Despons L."/>
            <person name="Friedrich A."/>
            <person name="Martin T."/>
            <person name="Durrens P."/>
            <person name="Casaregola S."/>
            <person name="Neuveglise C."/>
            <person name="Fairhead C."/>
            <person name="Marck C."/>
            <person name="Cruz J.A."/>
            <person name="Straub M.L."/>
            <person name="Kugler V."/>
            <person name="Sacerdot C."/>
            <person name="Uzunov Z."/>
            <person name="Thierry A."/>
            <person name="Weiss S."/>
            <person name="Bleykasten C."/>
            <person name="De Montigny J."/>
            <person name="Jacques N."/>
            <person name="Jung P."/>
            <person name="Lemaire M."/>
            <person name="Mallet S."/>
            <person name="Morel G."/>
            <person name="Richard G.F."/>
            <person name="Sarkar A."/>
            <person name="Savel G."/>
            <person name="Schacherer J."/>
            <person name="Seret M.L."/>
            <person name="Talla E."/>
            <person name="Samson G."/>
            <person name="Jubin C."/>
            <person name="Poulain J."/>
            <person name="Vacherie B."/>
            <person name="Barbe V."/>
            <person name="Pelletier E."/>
            <person name="Sherman D.J."/>
            <person name="Westhof E."/>
            <person name="Weissenbach J."/>
            <person name="Baret P.V."/>
            <person name="Wincker P."/>
            <person name="Gaillardin C."/>
            <person name="Dujon B."/>
            <person name="Souciet J.L."/>
        </authorList>
    </citation>
    <scope>NUCLEOTIDE SEQUENCE [LARGE SCALE GENOMIC DNA]</scope>
    <source>
        <strain evidence="14">ATCC MYA-4447 / BCRC 22081 / CBS 7064 / NBRC 10061 / NRRL Y-12695</strain>
    </source>
</reference>
<dbReference type="STRING" id="559304.G8YQR3"/>
<feature type="binding site" evidence="9">
    <location>
        <begin position="303"/>
        <end position="305"/>
    </location>
    <ligand>
        <name>ATP</name>
        <dbReference type="ChEBI" id="CHEBI:30616"/>
    </ligand>
</feature>
<dbReference type="InParanoid" id="G8YQR3"/>
<dbReference type="InterPro" id="IPR002317">
    <property type="entry name" value="Ser-tRNA-ligase_type_1"/>
</dbReference>
<dbReference type="InterPro" id="IPR045864">
    <property type="entry name" value="aa-tRNA-synth_II/BPL/LPL"/>
</dbReference>
<dbReference type="InterPro" id="IPR002314">
    <property type="entry name" value="aa-tRNA-synt_IIb"/>
</dbReference>
<evidence type="ECO:0000256" key="6">
    <source>
        <dbReference type="ARBA" id="ARBA00031113"/>
    </source>
</evidence>
<dbReference type="UniPathway" id="UPA00906">
    <property type="reaction ID" value="UER00895"/>
</dbReference>
<evidence type="ECO:0000313" key="14">
    <source>
        <dbReference type="Proteomes" id="UP000005222"/>
    </source>
</evidence>
<dbReference type="GO" id="GO:0005524">
    <property type="term" value="F:ATP binding"/>
    <property type="evidence" value="ECO:0007669"/>
    <property type="project" value="UniProtKB-KW"/>
</dbReference>
<dbReference type="SUPFAM" id="SSF46589">
    <property type="entry name" value="tRNA-binding arm"/>
    <property type="match status" value="1"/>
</dbReference>
<dbReference type="InterPro" id="IPR015866">
    <property type="entry name" value="Ser-tRNA-synth_1_N"/>
</dbReference>
<dbReference type="Proteomes" id="UP000005222">
    <property type="component" value="Chromosome D"/>
</dbReference>
<dbReference type="EC" id="6.1.1.11" evidence="1"/>
<evidence type="ECO:0000256" key="4">
    <source>
        <dbReference type="ARBA" id="ARBA00022840"/>
    </source>
</evidence>
<gene>
    <name evidence="13" type="primary">Piso0_001035</name>
    <name evidence="12" type="ORF">GNLVRS01_PISO0C09462g</name>
    <name evidence="13" type="ORF">GNLVRS01_PISO0D09529g</name>
</gene>
<feature type="binding site" evidence="8">
    <location>
        <position position="425"/>
    </location>
    <ligand>
        <name>L-serine</name>
        <dbReference type="ChEBI" id="CHEBI:33384"/>
    </ligand>
</feature>
<organism evidence="13 14">
    <name type="scientific">Pichia sorbitophila (strain ATCC MYA-4447 / BCRC 22081 / CBS 7064 / NBRC 10061 / NRRL Y-12695)</name>
    <name type="common">Hybrid yeast</name>
    <dbReference type="NCBI Taxonomy" id="559304"/>
    <lineage>
        <taxon>Eukaryota</taxon>
        <taxon>Fungi</taxon>
        <taxon>Dikarya</taxon>
        <taxon>Ascomycota</taxon>
        <taxon>Saccharomycotina</taxon>
        <taxon>Pichiomycetes</taxon>
        <taxon>Debaryomycetaceae</taxon>
        <taxon>Millerozyma</taxon>
    </lineage>
</organism>
<dbReference type="Pfam" id="PF00587">
    <property type="entry name" value="tRNA-synt_2b"/>
    <property type="match status" value="1"/>
</dbReference>
<feature type="coiled-coil region" evidence="10">
    <location>
        <begin position="81"/>
        <end position="137"/>
    </location>
</feature>
<dbReference type="HOGENOM" id="CLU_023797_4_3_1"/>
<name>G8YQR3_PICSO</name>
<dbReference type="EMBL" id="FO082056">
    <property type="protein sequence ID" value="CCE78998.1"/>
    <property type="molecule type" value="Genomic_DNA"/>
</dbReference>
<reference evidence="13" key="1">
    <citation type="submission" date="2011-10" db="EMBL/GenBank/DDBJ databases">
        <authorList>
            <person name="Genoscope - CEA"/>
        </authorList>
    </citation>
    <scope>NUCLEOTIDE SEQUENCE</scope>
</reference>
<protein>
    <recommendedName>
        <fullName evidence="1">serine--tRNA ligase</fullName>
        <ecNumber evidence="1">6.1.1.11</ecNumber>
    </recommendedName>
    <alternativeName>
        <fullName evidence="6">Seryl-tRNA synthetase</fullName>
    </alternativeName>
    <alternativeName>
        <fullName evidence="7">Seryl-tRNA(Ser) synthetase</fullName>
    </alternativeName>
</protein>
<dbReference type="PANTHER" id="PTHR11778">
    <property type="entry name" value="SERYL-TRNA SYNTHETASE"/>
    <property type="match status" value="1"/>
</dbReference>
<accession>G8YQR3</accession>
<dbReference type="EMBL" id="FO082057">
    <property type="protein sequence ID" value="CCE78412.1"/>
    <property type="molecule type" value="Genomic_DNA"/>
</dbReference>
<dbReference type="GO" id="GO:0004828">
    <property type="term" value="F:serine-tRNA ligase activity"/>
    <property type="evidence" value="ECO:0007669"/>
    <property type="project" value="UniProtKB-EC"/>
</dbReference>
<dbReference type="InterPro" id="IPR006195">
    <property type="entry name" value="aa-tRNA-synth_II"/>
</dbReference>
<evidence type="ECO:0000256" key="10">
    <source>
        <dbReference type="SAM" id="Coils"/>
    </source>
</evidence>
<feature type="domain" description="Aminoacyl-transfer RNA synthetases class-II family profile" evidence="11">
    <location>
        <begin position="222"/>
        <end position="453"/>
    </location>
</feature>
<keyword evidence="5" id="KW-0030">Aminoacyl-tRNA synthetase</keyword>
<keyword evidence="2" id="KW-0436">Ligase</keyword>
<dbReference type="AlphaFoldDB" id="G8YQR3"/>
<keyword evidence="14" id="KW-1185">Reference proteome</keyword>
<evidence type="ECO:0000256" key="3">
    <source>
        <dbReference type="ARBA" id="ARBA00022741"/>
    </source>
</evidence>
<feature type="binding site" evidence="8">
    <location>
        <position position="271"/>
    </location>
    <ligand>
        <name>L-serine</name>
        <dbReference type="ChEBI" id="CHEBI:33384"/>
    </ligand>
</feature>
<dbReference type="SUPFAM" id="SSF55681">
    <property type="entry name" value="Class II aaRS and biotin synthetases"/>
    <property type="match status" value="1"/>
</dbReference>
<dbReference type="OMA" id="EQNCIDR"/>
<dbReference type="InterPro" id="IPR010978">
    <property type="entry name" value="tRNA-bd_arm"/>
</dbReference>
<feature type="binding site" evidence="8">
    <location>
        <position position="326"/>
    </location>
    <ligand>
        <name>L-serine</name>
        <dbReference type="ChEBI" id="CHEBI:33384"/>
    </ligand>
</feature>
<dbReference type="Gene3D" id="3.30.930.10">
    <property type="entry name" value="Bira Bifunctional Protein, Domain 2"/>
    <property type="match status" value="1"/>
</dbReference>
<keyword evidence="4 9" id="KW-0067">ATP-binding</keyword>
<evidence type="ECO:0000313" key="13">
    <source>
        <dbReference type="EMBL" id="CCE78998.1"/>
    </source>
</evidence>
<feature type="binding site" evidence="9">
    <location>
        <begin position="319"/>
        <end position="322"/>
    </location>
    <ligand>
        <name>ATP</name>
        <dbReference type="ChEBI" id="CHEBI:30616"/>
    </ligand>
</feature>
<dbReference type="eggNOG" id="KOG2509">
    <property type="taxonomic scope" value="Eukaryota"/>
</dbReference>
<dbReference type="PROSITE" id="PS50862">
    <property type="entry name" value="AA_TRNA_LIGASE_II"/>
    <property type="match status" value="1"/>
</dbReference>
<feature type="site" description="Important for serine binding" evidence="8">
    <location>
        <position position="427"/>
    </location>
</feature>
<dbReference type="Pfam" id="PF02403">
    <property type="entry name" value="Seryl_tRNA_N"/>
    <property type="match status" value="1"/>
</dbReference>